<keyword evidence="2" id="KW-0472">Membrane</keyword>
<feature type="transmembrane region" description="Helical" evidence="2">
    <location>
        <begin position="6"/>
        <end position="33"/>
    </location>
</feature>
<dbReference type="AlphaFoldDB" id="A0AA39CC66"/>
<name>A0AA39CC66_9EURO</name>
<keyword evidence="2" id="KW-0812">Transmembrane</keyword>
<evidence type="ECO:0000256" key="2">
    <source>
        <dbReference type="SAM" id="Phobius"/>
    </source>
</evidence>
<evidence type="ECO:0000313" key="4">
    <source>
        <dbReference type="Proteomes" id="UP001172673"/>
    </source>
</evidence>
<reference evidence="3" key="1">
    <citation type="submission" date="2022-10" db="EMBL/GenBank/DDBJ databases">
        <title>Culturing micro-colonial fungi from biological soil crusts in the Mojave desert and describing Neophaeococcomyces mojavensis, and introducing the new genera and species Taxawa tesnikishii.</title>
        <authorList>
            <person name="Kurbessoian T."/>
            <person name="Stajich J.E."/>
        </authorList>
    </citation>
    <scope>NUCLEOTIDE SEQUENCE</scope>
    <source>
        <strain evidence="3">TK_41</strain>
    </source>
</reference>
<comment type="caution">
    <text evidence="3">The sequence shown here is derived from an EMBL/GenBank/DDBJ whole genome shotgun (WGS) entry which is preliminary data.</text>
</comment>
<dbReference type="Proteomes" id="UP001172673">
    <property type="component" value="Unassembled WGS sequence"/>
</dbReference>
<gene>
    <name evidence="3" type="ORF">H2200_012682</name>
</gene>
<sequence length="866" mass="94635">MIGITIGYVSGVIAAAVFVLQFLLPNALIVVLVGSLKDEHTAVTWSVVERNLLSSMWPLFLKTDAAATHGVDRRIRLLTWLRPLALGLVAVAAIVTPLGLYDDILPSKTPQSVAFTYMQDPGPMGYGTPARSNLGFTRTCGGFLPVQCPGTTVEITYFQNDTYAEANITNDDYDMRIPKVLAELYQSGLAQQPQSVSSFFDVQSRYYSFELQRGVINGARYIVSVFRYLSNMVLNNAIEAVEGLVVNTISGGIAFRNHTVPQNIDLGAAWSEDLLWIAPETQCVDTNISIEFRIPLTNGLTSSTDLANISLIDNGGFANLKQEWPHVNVTDSQNDPNLRGRAYKAAWMVNAYTMLIMNLTRPSPDAFGYMKSKVGDKYPVTRHQTPGAKLSGIYMTNLWQSLLDPEAYSSNYTLDDAPNSNYSNPWGIDWSNFTDISTICSGAGGLDFANLTNVLVECGMIMGAAQRKDGSKSMLLEPDTWWTQKVYTCASVMKSSVKEVQFQWNVTSTTGNTLKALTIANVSDKSYPSTESMPLWGVESPPGYELADLSQLWGLVAPELKDSVNLSTIQAPHLYLPGFGGSGLLSAAVASQNLPAHEGLVNVMGGIYQSYSNGDYADYSGSTNMAMYRRWRDYSNSAAAISTIPNLIWTDLAANMLVGTRSWNSGKALPPHLQKRDTSSSAQDVQSLVPVTVFERRIRYHWPFAVPALLALLLVMVVLLMAAVSLVSGRGLPARVRHYLFHLSSGRLLGELQYPQECDKLAPTNQWLARVGKRPSDLQNYYGGHRSRGMGAASTPFLGQHGHMASSTAVNEKQHGMVSDTSELRGVGVPVSASDSMPGQSKHHTPIVGYTKLHGSDQEGWRSPPL</sequence>
<keyword evidence="4" id="KW-1185">Reference proteome</keyword>
<protein>
    <submittedName>
        <fullName evidence="3">Uncharacterized protein</fullName>
    </submittedName>
</protein>
<keyword evidence="2" id="KW-1133">Transmembrane helix</keyword>
<accession>A0AA39CC66</accession>
<dbReference type="EMBL" id="JAPDRK010000024">
    <property type="protein sequence ID" value="KAJ9602902.1"/>
    <property type="molecule type" value="Genomic_DNA"/>
</dbReference>
<evidence type="ECO:0000256" key="1">
    <source>
        <dbReference type="SAM" id="MobiDB-lite"/>
    </source>
</evidence>
<proteinExistence type="predicted"/>
<feature type="region of interest" description="Disordered" evidence="1">
    <location>
        <begin position="831"/>
        <end position="866"/>
    </location>
</feature>
<feature type="transmembrane region" description="Helical" evidence="2">
    <location>
        <begin position="704"/>
        <end position="727"/>
    </location>
</feature>
<feature type="transmembrane region" description="Helical" evidence="2">
    <location>
        <begin position="83"/>
        <end position="101"/>
    </location>
</feature>
<evidence type="ECO:0000313" key="3">
    <source>
        <dbReference type="EMBL" id="KAJ9602902.1"/>
    </source>
</evidence>
<organism evidence="3 4">
    <name type="scientific">Cladophialophora chaetospira</name>
    <dbReference type="NCBI Taxonomy" id="386627"/>
    <lineage>
        <taxon>Eukaryota</taxon>
        <taxon>Fungi</taxon>
        <taxon>Dikarya</taxon>
        <taxon>Ascomycota</taxon>
        <taxon>Pezizomycotina</taxon>
        <taxon>Eurotiomycetes</taxon>
        <taxon>Chaetothyriomycetidae</taxon>
        <taxon>Chaetothyriales</taxon>
        <taxon>Herpotrichiellaceae</taxon>
        <taxon>Cladophialophora</taxon>
    </lineage>
</organism>